<dbReference type="EMBL" id="KK120281">
    <property type="protein sequence ID" value="KFM77949.1"/>
    <property type="molecule type" value="Genomic_DNA"/>
</dbReference>
<dbReference type="PANTHER" id="PTHR12449">
    <property type="entry name" value="DEATH DOMAIN-CONTAINING PROTEIN"/>
    <property type="match status" value="1"/>
</dbReference>
<dbReference type="STRING" id="407821.A0A087UKR0"/>
<evidence type="ECO:0000313" key="2">
    <source>
        <dbReference type="Proteomes" id="UP000054359"/>
    </source>
</evidence>
<keyword evidence="2" id="KW-1185">Reference proteome</keyword>
<dbReference type="GO" id="GO:0016301">
    <property type="term" value="F:kinase activity"/>
    <property type="evidence" value="ECO:0007669"/>
    <property type="project" value="UniProtKB-KW"/>
</dbReference>
<dbReference type="Proteomes" id="UP000054359">
    <property type="component" value="Unassembled WGS sequence"/>
</dbReference>
<dbReference type="AlphaFoldDB" id="A0A087UKR0"/>
<reference evidence="1 2" key="1">
    <citation type="submission" date="2013-11" db="EMBL/GenBank/DDBJ databases">
        <title>Genome sequencing of Stegodyphus mimosarum.</title>
        <authorList>
            <person name="Bechsgaard J."/>
        </authorList>
    </citation>
    <scope>NUCLEOTIDE SEQUENCE [LARGE SCALE GENOMIC DNA]</scope>
</reference>
<accession>A0A087UKR0</accession>
<proteinExistence type="predicted"/>
<keyword evidence="1" id="KW-0808">Transferase</keyword>
<sequence>MMYDNFIGNTNCIHLVFFRLNDSYEVQLQQVHFWLAFLLSRIPPQEPLGYCGKSGKPARVALVATHADTASCHRVAATGEYVSSEATSILRTTQQKFGQMVDLHETVFVLDAHVVGSPAMKALKSYVAFNKEK</sequence>
<dbReference type="InterPro" id="IPR039788">
    <property type="entry name" value="NOL4/NOL4L"/>
</dbReference>
<gene>
    <name evidence="1" type="ORF">X975_25515</name>
</gene>
<evidence type="ECO:0000313" key="1">
    <source>
        <dbReference type="EMBL" id="KFM77949.1"/>
    </source>
</evidence>
<protein>
    <submittedName>
        <fullName evidence="1">Death-associated protein kinase dapk-1</fullName>
    </submittedName>
</protein>
<dbReference type="OrthoDB" id="6423519at2759"/>
<dbReference type="PANTHER" id="PTHR12449:SF18">
    <property type="entry name" value="DEATH DOMAIN-CONTAINING PROTEIN"/>
    <property type="match status" value="1"/>
</dbReference>
<organism evidence="1 2">
    <name type="scientific">Stegodyphus mimosarum</name>
    <name type="common">African social velvet spider</name>
    <dbReference type="NCBI Taxonomy" id="407821"/>
    <lineage>
        <taxon>Eukaryota</taxon>
        <taxon>Metazoa</taxon>
        <taxon>Ecdysozoa</taxon>
        <taxon>Arthropoda</taxon>
        <taxon>Chelicerata</taxon>
        <taxon>Arachnida</taxon>
        <taxon>Araneae</taxon>
        <taxon>Araneomorphae</taxon>
        <taxon>Entelegynae</taxon>
        <taxon>Eresoidea</taxon>
        <taxon>Eresidae</taxon>
        <taxon>Stegodyphus</taxon>
    </lineage>
</organism>
<keyword evidence="1" id="KW-0418">Kinase</keyword>
<name>A0A087UKR0_STEMI</name>
<feature type="non-terminal residue" evidence="1">
    <location>
        <position position="133"/>
    </location>
</feature>